<feature type="coiled-coil region" evidence="1">
    <location>
        <begin position="442"/>
        <end position="605"/>
    </location>
</feature>
<protein>
    <submittedName>
        <fullName evidence="4">GOLGA2L5 domain-containing protein</fullName>
    </submittedName>
</protein>
<feature type="coiled-coil region" evidence="1">
    <location>
        <begin position="174"/>
        <end position="261"/>
    </location>
</feature>
<sequence length="618" mass="70277">MDAGAIEEESQQLKTEIERMKLEHRLVEAQPDNPSDVSAQECARLRAVLEGIEEENKRLFEFIDGKIPKSTTADTAMSSEELDSKLGCQDVKSITDKDAEIRRLRMEVFEMLKAYNELNDDFNDFKERQANDDSNSAHRDFTDLFEMLKAYNELNDDFNDFKERQANDDSNSAHRDFTDRIDSLKASLIEYEERYEQCKRENSETVAQLERLNADFEKLRYGMSCAASCSKKTDETLVAENKQLKELLKESMDDKDKLIADAHKFQTTVSSIDKELGNLRESNRSLHSENASLRETLNGSRDRVSETSALLGDMRSELSSIRDASRSREETLGGRIAQLEAEKEELEKEVELLRIKALENDTSLARYRAVVGHDGANIVEMNQEHSAKGSASEGSNNDWERTGGEWTTDQPLSSSSSEQRRPSTSSDPEPSSLSPTARKVDVERLEEKLEHALAEIAALSEQKNELEVSNADLSSTVENLNQTVDNIKASFDSLSSNLESMKMEHSQLIVERDNLLRKIEEQEVQLEEQKVLQSKVVASDAEIGQLKSFAEELEKQNKEQTNALEEFRTITENLKEEQSKTCSERDSLAGEVNTLRTTLEEIKQRNEANLWRRNITKV</sequence>
<feature type="compositionally biased region" description="Low complexity" evidence="2">
    <location>
        <begin position="408"/>
        <end position="435"/>
    </location>
</feature>
<keyword evidence="3" id="KW-1185">Reference proteome</keyword>
<evidence type="ECO:0000256" key="1">
    <source>
        <dbReference type="SAM" id="Coils"/>
    </source>
</evidence>
<accession>A0A1I7Y3H2</accession>
<proteinExistence type="predicted"/>
<evidence type="ECO:0000313" key="3">
    <source>
        <dbReference type="Proteomes" id="UP000095287"/>
    </source>
</evidence>
<feature type="region of interest" description="Disordered" evidence="2">
    <location>
        <begin position="383"/>
        <end position="437"/>
    </location>
</feature>
<feature type="coiled-coil region" evidence="1">
    <location>
        <begin position="3"/>
        <end position="30"/>
    </location>
</feature>
<evidence type="ECO:0000256" key="2">
    <source>
        <dbReference type="SAM" id="MobiDB-lite"/>
    </source>
</evidence>
<dbReference type="AlphaFoldDB" id="A0A1I7Y3H2"/>
<feature type="coiled-coil region" evidence="1">
    <location>
        <begin position="329"/>
        <end position="361"/>
    </location>
</feature>
<organism evidence="3 4">
    <name type="scientific">Steinernema glaseri</name>
    <dbReference type="NCBI Taxonomy" id="37863"/>
    <lineage>
        <taxon>Eukaryota</taxon>
        <taxon>Metazoa</taxon>
        <taxon>Ecdysozoa</taxon>
        <taxon>Nematoda</taxon>
        <taxon>Chromadorea</taxon>
        <taxon>Rhabditida</taxon>
        <taxon>Tylenchina</taxon>
        <taxon>Panagrolaimomorpha</taxon>
        <taxon>Strongyloidoidea</taxon>
        <taxon>Steinernematidae</taxon>
        <taxon>Steinernema</taxon>
    </lineage>
</organism>
<name>A0A1I7Y3H2_9BILA</name>
<dbReference type="Gene3D" id="1.10.287.1490">
    <property type="match status" value="1"/>
</dbReference>
<reference evidence="4" key="1">
    <citation type="submission" date="2016-11" db="UniProtKB">
        <authorList>
            <consortium name="WormBaseParasite"/>
        </authorList>
    </citation>
    <scope>IDENTIFICATION</scope>
</reference>
<evidence type="ECO:0000313" key="4">
    <source>
        <dbReference type="WBParaSite" id="L893_g12359.t4"/>
    </source>
</evidence>
<keyword evidence="1" id="KW-0175">Coiled coil</keyword>
<dbReference type="WBParaSite" id="L893_g12359.t4">
    <property type="protein sequence ID" value="L893_g12359.t4"/>
    <property type="gene ID" value="L893_g12359"/>
</dbReference>
<dbReference type="Proteomes" id="UP000095287">
    <property type="component" value="Unplaced"/>
</dbReference>
<dbReference type="Gene3D" id="1.20.58.60">
    <property type="match status" value="1"/>
</dbReference>